<sequence>MTAATTCPTCGSQCLAGARFCHCCGAATTAASASAEYKQVTVLFADVVHSRGIAAAVGRARGDCAAYGEYAKRYRQKAAICGYPGHVVMAEAMT</sequence>
<proteinExistence type="predicted"/>
<dbReference type="KEGG" id="mhib:MHIB_06120"/>
<protein>
    <submittedName>
        <fullName evidence="1">Uncharacterized protein</fullName>
    </submittedName>
</protein>
<dbReference type="OrthoDB" id="4736218at2"/>
<gene>
    <name evidence="1" type="ORF">MHIB_06120</name>
</gene>
<keyword evidence="2" id="KW-1185">Reference proteome</keyword>
<dbReference type="Proteomes" id="UP000467260">
    <property type="component" value="Chromosome"/>
</dbReference>
<evidence type="ECO:0000313" key="1">
    <source>
        <dbReference type="EMBL" id="BBZ22194.1"/>
    </source>
</evidence>
<evidence type="ECO:0000313" key="2">
    <source>
        <dbReference type="Proteomes" id="UP000467260"/>
    </source>
</evidence>
<dbReference type="AlphaFoldDB" id="A0A7I7WXF6"/>
<dbReference type="EMBL" id="AP022609">
    <property type="protein sequence ID" value="BBZ22194.1"/>
    <property type="molecule type" value="Genomic_DNA"/>
</dbReference>
<name>A0A7I7WXF6_9MYCO</name>
<organism evidence="1 2">
    <name type="scientific">Mycolicibacter hiberniae</name>
    <dbReference type="NCBI Taxonomy" id="29314"/>
    <lineage>
        <taxon>Bacteria</taxon>
        <taxon>Bacillati</taxon>
        <taxon>Actinomycetota</taxon>
        <taxon>Actinomycetes</taxon>
        <taxon>Mycobacteriales</taxon>
        <taxon>Mycobacteriaceae</taxon>
        <taxon>Mycolicibacter</taxon>
    </lineage>
</organism>
<reference evidence="1 2" key="1">
    <citation type="journal article" date="2019" name="Emerg. Microbes Infect.">
        <title>Comprehensive subspecies identification of 175 nontuberculous mycobacteria species based on 7547 genomic profiles.</title>
        <authorList>
            <person name="Matsumoto Y."/>
            <person name="Kinjo T."/>
            <person name="Motooka D."/>
            <person name="Nabeya D."/>
            <person name="Jung N."/>
            <person name="Uechi K."/>
            <person name="Horii T."/>
            <person name="Iida T."/>
            <person name="Fujita J."/>
            <person name="Nakamura S."/>
        </authorList>
    </citation>
    <scope>NUCLEOTIDE SEQUENCE [LARGE SCALE GENOMIC DNA]</scope>
    <source>
        <strain evidence="1 2">JCM 13571</strain>
    </source>
</reference>
<accession>A0A7I7WXF6</accession>